<name>A0A9W3BXC4_RAPSA</name>
<dbReference type="OrthoDB" id="1052909at2759"/>
<dbReference type="Proteomes" id="UP000504610">
    <property type="component" value="Chromosome 6"/>
</dbReference>
<sequence length="517" mass="59995">MATSEEEEEEILLHAYNNAQVFFHKGDYTKVLKITEKAISLHLTNTSTYRHHLLQGEVFLELARKAEGDDVRGVYLFASLDSYSVSSRLCPESVRAFHGCALALMELADKLGLSTLYEKALAKASLGLVILMKMQPRGTSEDDLQLKMESLIELAREKTKCKSAMVVHVDDRVQEERKGEQGKEDHDVDVLKKCWNKLDEKAKREFLVLDSKNFVEYIQSCHAKTKSERRHFAKCLCIDDTFRWRKWKCRICPQVNYCLVDCTWHIIDKHVQKFQPPSSSRPRRLDECFASMICCGNWEPVDTAEAISLIKDKIERKEELVYVNGWSSEWAIASDERRKDMLRQLGHVLKDYCENDIMPSSVWDWLMVYTEENVKLPEVPGDYLEQCKFFKSPQCLCFLEEKNVEYLLEYVRELSTDLRAGLVLKVVDGLWVKSLVKERIDIERVSFNLLLDERLLLEGEHRDYDDVGTVKTFKSSGIYDHVIPKGDEIVSWVLDCPPIDADSCPKWQRVHRILKYG</sequence>
<dbReference type="InterPro" id="IPR052398">
    <property type="entry name" value="Ubiquitin_hydrolase_53/54"/>
</dbReference>
<feature type="domain" description="DUF627" evidence="4">
    <location>
        <begin position="19"/>
        <end position="130"/>
    </location>
</feature>
<dbReference type="PANTHER" id="PTHR22975:SF24">
    <property type="entry name" value="CARBOXYL-TERMINAL HYDROLASE-LIKE PROTEIN, PUTATIVE (DUF627 AND DUF629)-RELATED"/>
    <property type="match status" value="1"/>
</dbReference>
<keyword evidence="1" id="KW-0833">Ubl conjugation pathway</keyword>
<feature type="domain" description="DUF629" evidence="3">
    <location>
        <begin position="191"/>
        <end position="502"/>
    </location>
</feature>
<organism evidence="5 7">
    <name type="scientific">Raphanus sativus</name>
    <name type="common">Radish</name>
    <name type="synonym">Raphanus raphanistrum var. sativus</name>
    <dbReference type="NCBI Taxonomy" id="3726"/>
    <lineage>
        <taxon>Eukaryota</taxon>
        <taxon>Viridiplantae</taxon>
        <taxon>Streptophyta</taxon>
        <taxon>Embryophyta</taxon>
        <taxon>Tracheophyta</taxon>
        <taxon>Spermatophyta</taxon>
        <taxon>Magnoliopsida</taxon>
        <taxon>eudicotyledons</taxon>
        <taxon>Gunneridae</taxon>
        <taxon>Pentapetalae</taxon>
        <taxon>rosids</taxon>
        <taxon>malvids</taxon>
        <taxon>Brassicales</taxon>
        <taxon>Brassicaceae</taxon>
        <taxon>Brassiceae</taxon>
        <taxon>Raphanus</taxon>
    </lineage>
</organism>
<evidence type="ECO:0000256" key="2">
    <source>
        <dbReference type="ARBA" id="ARBA00022801"/>
    </source>
</evidence>
<keyword evidence="2" id="KW-0378">Hydrolase</keyword>
<dbReference type="GO" id="GO:0016787">
    <property type="term" value="F:hydrolase activity"/>
    <property type="evidence" value="ECO:0007669"/>
    <property type="project" value="UniProtKB-KW"/>
</dbReference>
<keyword evidence="5" id="KW-1185">Reference proteome</keyword>
<dbReference type="PANTHER" id="PTHR22975">
    <property type="entry name" value="UBIQUITIN SPECIFIC PROTEINASE"/>
    <property type="match status" value="1"/>
</dbReference>
<dbReference type="GeneID" id="108812746"/>
<dbReference type="RefSeq" id="XP_056843913.1">
    <property type="nucleotide sequence ID" value="XM_056987933.1"/>
</dbReference>
<dbReference type="AlphaFoldDB" id="A0A9W3BXC4"/>
<protein>
    <submittedName>
        <fullName evidence="6 7">Uncharacterized protein LOC108812746</fullName>
    </submittedName>
</protein>
<dbReference type="RefSeq" id="XP_056843912.1">
    <property type="nucleotide sequence ID" value="XM_056987932.1"/>
</dbReference>
<dbReference type="Pfam" id="PF04780">
    <property type="entry name" value="DUF629"/>
    <property type="match status" value="1"/>
</dbReference>
<evidence type="ECO:0000259" key="4">
    <source>
        <dbReference type="Pfam" id="PF04781"/>
    </source>
</evidence>
<evidence type="ECO:0000313" key="8">
    <source>
        <dbReference type="RefSeq" id="XP_056843913.1"/>
    </source>
</evidence>
<accession>A0A9W3BXC4</accession>
<reference evidence="5" key="1">
    <citation type="journal article" date="2019" name="Database">
        <title>The radish genome database (RadishGD): an integrated information resource for radish genomics.</title>
        <authorList>
            <person name="Yu H.J."/>
            <person name="Baek S."/>
            <person name="Lee Y.J."/>
            <person name="Cho A."/>
            <person name="Mun J.H."/>
        </authorList>
    </citation>
    <scope>NUCLEOTIDE SEQUENCE [LARGE SCALE GENOMIC DNA]</scope>
    <source>
        <strain evidence="5">cv. WK10039</strain>
    </source>
</reference>
<gene>
    <name evidence="6 7 8" type="primary">LOC108812746</name>
</gene>
<dbReference type="RefSeq" id="XP_056843911.1">
    <property type="nucleotide sequence ID" value="XM_056987931.1"/>
</dbReference>
<dbReference type="InterPro" id="IPR006865">
    <property type="entry name" value="DUF629"/>
</dbReference>
<dbReference type="KEGG" id="rsz:108812746"/>
<reference evidence="6 7" key="2">
    <citation type="submission" date="2025-04" db="UniProtKB">
        <authorList>
            <consortium name="RefSeq"/>
        </authorList>
    </citation>
    <scope>IDENTIFICATION</scope>
    <source>
        <tissue evidence="6 7">Leaf</tissue>
    </source>
</reference>
<evidence type="ECO:0000256" key="1">
    <source>
        <dbReference type="ARBA" id="ARBA00022786"/>
    </source>
</evidence>
<evidence type="ECO:0000259" key="3">
    <source>
        <dbReference type="Pfam" id="PF04780"/>
    </source>
</evidence>
<evidence type="ECO:0000313" key="5">
    <source>
        <dbReference type="Proteomes" id="UP000504610"/>
    </source>
</evidence>
<evidence type="ECO:0000313" key="7">
    <source>
        <dbReference type="RefSeq" id="XP_056843912.1"/>
    </source>
</evidence>
<evidence type="ECO:0000313" key="6">
    <source>
        <dbReference type="RefSeq" id="XP_056843911.1"/>
    </source>
</evidence>
<dbReference type="Pfam" id="PF04781">
    <property type="entry name" value="DUF627"/>
    <property type="match status" value="1"/>
</dbReference>
<proteinExistence type="predicted"/>
<dbReference type="InterPro" id="IPR006866">
    <property type="entry name" value="DUF627_N"/>
</dbReference>